<dbReference type="EMBL" id="JAOAMV010000006">
    <property type="protein sequence ID" value="MCT2559842.1"/>
    <property type="molecule type" value="Genomic_DNA"/>
</dbReference>
<name>A0A9X2W2F4_9SPHN</name>
<evidence type="ECO:0000313" key="3">
    <source>
        <dbReference type="Proteomes" id="UP001142648"/>
    </source>
</evidence>
<keyword evidence="3" id="KW-1185">Reference proteome</keyword>
<dbReference type="Proteomes" id="UP001142648">
    <property type="component" value="Unassembled WGS sequence"/>
</dbReference>
<evidence type="ECO:0000256" key="1">
    <source>
        <dbReference type="SAM" id="MobiDB-lite"/>
    </source>
</evidence>
<evidence type="ECO:0000313" key="2">
    <source>
        <dbReference type="EMBL" id="MCT2559842.1"/>
    </source>
</evidence>
<gene>
    <name evidence="2" type="ORF">N0B51_12730</name>
</gene>
<dbReference type="RefSeq" id="WP_259962826.1">
    <property type="nucleotide sequence ID" value="NZ_JAOAMV010000006.1"/>
</dbReference>
<comment type="caution">
    <text evidence="2">The sequence shown here is derived from an EMBL/GenBank/DDBJ whole genome shotgun (WGS) entry which is preliminary data.</text>
</comment>
<sequence length="85" mass="8794">MPDTKATQAMPGNGEHKGQRDANGETDGLIPRDRRGAGGGGPARPRHADGDYHGGQTGAAYHGYGQLGEDDVEGQQNVNAPSEDP</sequence>
<protein>
    <submittedName>
        <fullName evidence="2">Uncharacterized protein</fullName>
    </submittedName>
</protein>
<organism evidence="2 3">
    <name type="scientific">Tsuneonella litorea</name>
    <dbReference type="NCBI Taxonomy" id="2976475"/>
    <lineage>
        <taxon>Bacteria</taxon>
        <taxon>Pseudomonadati</taxon>
        <taxon>Pseudomonadota</taxon>
        <taxon>Alphaproteobacteria</taxon>
        <taxon>Sphingomonadales</taxon>
        <taxon>Erythrobacteraceae</taxon>
        <taxon>Tsuneonella</taxon>
    </lineage>
</organism>
<proteinExistence type="predicted"/>
<reference evidence="2" key="1">
    <citation type="submission" date="2022-09" db="EMBL/GenBank/DDBJ databases">
        <title>The genome sequence of Tsuneonella sp. YG55.</title>
        <authorList>
            <person name="Liu Y."/>
        </authorList>
    </citation>
    <scope>NUCLEOTIDE SEQUENCE</scope>
    <source>
        <strain evidence="2">YG55</strain>
    </source>
</reference>
<dbReference type="AlphaFoldDB" id="A0A9X2W2F4"/>
<feature type="compositionally biased region" description="Basic and acidic residues" evidence="1">
    <location>
        <begin position="14"/>
        <end position="23"/>
    </location>
</feature>
<feature type="region of interest" description="Disordered" evidence="1">
    <location>
        <begin position="1"/>
        <end position="85"/>
    </location>
</feature>
<accession>A0A9X2W2F4</accession>
<feature type="compositionally biased region" description="Polar residues" evidence="1">
    <location>
        <begin position="74"/>
        <end position="85"/>
    </location>
</feature>